<dbReference type="Gene3D" id="3.40.50.720">
    <property type="entry name" value="NAD(P)-binding Rossmann-like Domain"/>
    <property type="match status" value="1"/>
</dbReference>
<dbReference type="Proteomes" id="UP000515708">
    <property type="component" value="Chromosome"/>
</dbReference>
<reference evidence="3 4" key="1">
    <citation type="journal article" date="2020" name="Front. Microbiol.">
        <title>Design of Bacterial Strain-Specific qPCR Assays Using NGS Data and Publicly Available Resources and Its Application to Track Biocontrol Strains.</title>
        <authorList>
            <person name="Hernandez I."/>
            <person name="Sant C."/>
            <person name="Martinez R."/>
            <person name="Fernandez C."/>
        </authorList>
    </citation>
    <scope>NUCLEOTIDE SEQUENCE [LARGE SCALE GENOMIC DNA]</scope>
    <source>
        <strain evidence="3 4">B24</strain>
    </source>
</reference>
<dbReference type="Pfam" id="PF01370">
    <property type="entry name" value="Epimerase"/>
    <property type="match status" value="1"/>
</dbReference>
<evidence type="ECO:0000256" key="1">
    <source>
        <dbReference type="ARBA" id="ARBA00007637"/>
    </source>
</evidence>
<dbReference type="EMBL" id="CP043732">
    <property type="protein sequence ID" value="QMU97426.1"/>
    <property type="molecule type" value="Genomic_DNA"/>
</dbReference>
<dbReference type="InterPro" id="IPR036291">
    <property type="entry name" value="NAD(P)-bd_dom_sf"/>
</dbReference>
<dbReference type="SUPFAM" id="SSF51735">
    <property type="entry name" value="NAD(P)-binding Rossmann-fold domains"/>
    <property type="match status" value="1"/>
</dbReference>
<name>A0A7D8AJX9_9MICO</name>
<protein>
    <submittedName>
        <fullName evidence="3">NAD(P)-dependent oxidoreductase</fullName>
    </submittedName>
</protein>
<proteinExistence type="inferred from homology"/>
<evidence type="ECO:0000313" key="3">
    <source>
        <dbReference type="EMBL" id="QMU97426.1"/>
    </source>
</evidence>
<evidence type="ECO:0000313" key="4">
    <source>
        <dbReference type="Proteomes" id="UP000515708"/>
    </source>
</evidence>
<dbReference type="InterPro" id="IPR001509">
    <property type="entry name" value="Epimerase_deHydtase"/>
</dbReference>
<accession>A0A7D8AJX9</accession>
<gene>
    <name evidence="3" type="ORF">FVO59_09505</name>
</gene>
<dbReference type="PANTHER" id="PTHR43000">
    <property type="entry name" value="DTDP-D-GLUCOSE 4,6-DEHYDRATASE-RELATED"/>
    <property type="match status" value="1"/>
</dbReference>
<sequence length="289" mass="30610">MPSRVAITGGTGLLGRYVVAELQEQGVETVVLTREGRRGSVPNAVATSYEVDSLASSLGDLGIDAVVHLAASRSSERSVGAHISSLTSAQNLFEAATAVGVRDIAYASTIGVYDRAGSLPWSESAAIAPALTYGVMKHAVELLVPQYPRLQVRSLRLGHLYGANEHNDYMINRFMRRAAAGQDIEVNTAASARRDFVYAKDAARGVVQSLSTQAAEGVYNIGSGTPRSSLEMAEAIIEGFGSSSRIVKTSDPRALVPASSMDIAKAQRELGYRPTSAVVAFGEIHREVS</sequence>
<evidence type="ECO:0000259" key="2">
    <source>
        <dbReference type="Pfam" id="PF01370"/>
    </source>
</evidence>
<comment type="similarity">
    <text evidence="1">Belongs to the NAD(P)-dependent epimerase/dehydratase family.</text>
</comment>
<organism evidence="3 4">
    <name type="scientific">Microbacterium esteraromaticum</name>
    <dbReference type="NCBI Taxonomy" id="57043"/>
    <lineage>
        <taxon>Bacteria</taxon>
        <taxon>Bacillati</taxon>
        <taxon>Actinomycetota</taxon>
        <taxon>Actinomycetes</taxon>
        <taxon>Micrococcales</taxon>
        <taxon>Microbacteriaceae</taxon>
        <taxon>Microbacterium</taxon>
    </lineage>
</organism>
<dbReference type="RefSeq" id="WP_182252424.1">
    <property type="nucleotide sequence ID" value="NZ_CP043732.1"/>
</dbReference>
<dbReference type="PRINTS" id="PR01713">
    <property type="entry name" value="NUCEPIMERASE"/>
</dbReference>
<dbReference type="AlphaFoldDB" id="A0A7D8AJX9"/>
<feature type="domain" description="NAD-dependent epimerase/dehydratase" evidence="2">
    <location>
        <begin position="5"/>
        <end position="222"/>
    </location>
</feature>